<dbReference type="GO" id="GO:0006313">
    <property type="term" value="P:DNA transposition"/>
    <property type="evidence" value="ECO:0007669"/>
    <property type="project" value="InterPro"/>
</dbReference>
<evidence type="ECO:0000313" key="2">
    <source>
        <dbReference type="EMBL" id="RGT53618.1"/>
    </source>
</evidence>
<sequence>MEGPIITVDVSKGSCHYQPFIENGHPMRKPKQLSATIDGFQKLGQTIKDLEAKTEREDIPVIFEATGVYHRPLQKYLEDHKIRYYIISPLLSATYRKTDLHSNKTDALDCAHIAKAYYCEKELRQYQAQPQEYKRLYQLSRIYESELVHLRKRKVSLRSMLDIIYPRIDKTFKGNQNLYDPIPMEILKRYPHPSLLLSHRKDTIVKNVGHRTGHLKGYTERIVHKIYEKAKECYSGCDIDDIEVVKLPSLIENVQEQKKKCD</sequence>
<reference evidence="2 3" key="1">
    <citation type="submission" date="2018-08" db="EMBL/GenBank/DDBJ databases">
        <title>A genome reference for cultivated species of the human gut microbiota.</title>
        <authorList>
            <person name="Zou Y."/>
            <person name="Xue W."/>
            <person name="Luo G."/>
        </authorList>
    </citation>
    <scope>NUCLEOTIDE SEQUENCE [LARGE SCALE GENOMIC DNA]</scope>
    <source>
        <strain evidence="2 3">AF18-46</strain>
    </source>
</reference>
<name>A0A412PAL7_9FIRM</name>
<accession>A0A412PAL7</accession>
<feature type="non-terminal residue" evidence="2">
    <location>
        <position position="262"/>
    </location>
</feature>
<dbReference type="AlphaFoldDB" id="A0A412PAL7"/>
<dbReference type="Pfam" id="PF01548">
    <property type="entry name" value="DEDD_Tnp_IS110"/>
    <property type="match status" value="1"/>
</dbReference>
<feature type="domain" description="Transposase IS110-like N-terminal" evidence="1">
    <location>
        <begin position="8"/>
        <end position="166"/>
    </location>
</feature>
<dbReference type="GO" id="GO:0004803">
    <property type="term" value="F:transposase activity"/>
    <property type="evidence" value="ECO:0007669"/>
    <property type="project" value="InterPro"/>
</dbReference>
<organism evidence="2 3">
    <name type="scientific">Solobacterium moorei</name>
    <dbReference type="NCBI Taxonomy" id="102148"/>
    <lineage>
        <taxon>Bacteria</taxon>
        <taxon>Bacillati</taxon>
        <taxon>Bacillota</taxon>
        <taxon>Erysipelotrichia</taxon>
        <taxon>Erysipelotrichales</taxon>
        <taxon>Erysipelotrichaceae</taxon>
        <taxon>Solobacterium</taxon>
    </lineage>
</organism>
<proteinExistence type="predicted"/>
<dbReference type="InterPro" id="IPR047650">
    <property type="entry name" value="Transpos_IS110"/>
</dbReference>
<dbReference type="EMBL" id="QRWX01000005">
    <property type="protein sequence ID" value="RGT53618.1"/>
    <property type="molecule type" value="Genomic_DNA"/>
</dbReference>
<dbReference type="Proteomes" id="UP000284731">
    <property type="component" value="Unassembled WGS sequence"/>
</dbReference>
<dbReference type="PANTHER" id="PTHR33055:SF17">
    <property type="entry name" value="THIRD ORF IN TRANSPOSON ISC1491"/>
    <property type="match status" value="1"/>
</dbReference>
<evidence type="ECO:0000313" key="3">
    <source>
        <dbReference type="Proteomes" id="UP000284731"/>
    </source>
</evidence>
<gene>
    <name evidence="2" type="ORF">DWX20_09255</name>
</gene>
<evidence type="ECO:0000259" key="1">
    <source>
        <dbReference type="Pfam" id="PF01548"/>
    </source>
</evidence>
<dbReference type="InterPro" id="IPR002525">
    <property type="entry name" value="Transp_IS110-like_N"/>
</dbReference>
<dbReference type="RefSeq" id="WP_181978168.1">
    <property type="nucleotide sequence ID" value="NZ_CABJCF010000005.1"/>
</dbReference>
<protein>
    <recommendedName>
        <fullName evidence="1">Transposase IS110-like N-terminal domain-containing protein</fullName>
    </recommendedName>
</protein>
<dbReference type="GO" id="GO:0003677">
    <property type="term" value="F:DNA binding"/>
    <property type="evidence" value="ECO:0007669"/>
    <property type="project" value="InterPro"/>
</dbReference>
<comment type="caution">
    <text evidence="2">The sequence shown here is derived from an EMBL/GenBank/DDBJ whole genome shotgun (WGS) entry which is preliminary data.</text>
</comment>
<dbReference type="PANTHER" id="PTHR33055">
    <property type="entry name" value="TRANSPOSASE FOR INSERTION SEQUENCE ELEMENT IS1111A"/>
    <property type="match status" value="1"/>
</dbReference>